<dbReference type="GO" id="GO:0006633">
    <property type="term" value="P:fatty acid biosynthetic process"/>
    <property type="evidence" value="ECO:0007669"/>
    <property type="project" value="InterPro"/>
</dbReference>
<dbReference type="Gene3D" id="3.40.50.150">
    <property type="entry name" value="Vaccinia Virus protein VP39"/>
    <property type="match status" value="1"/>
</dbReference>
<dbReference type="SMART" id="SM00825">
    <property type="entry name" value="PKS_KS"/>
    <property type="match status" value="1"/>
</dbReference>
<dbReference type="InterPro" id="IPR006162">
    <property type="entry name" value="Ppantetheine_attach_site"/>
</dbReference>
<dbReference type="InterPro" id="IPR013968">
    <property type="entry name" value="PKS_KR"/>
</dbReference>
<dbReference type="InterPro" id="IPR011032">
    <property type="entry name" value="GroES-like_sf"/>
</dbReference>
<comment type="caution">
    <text evidence="13">The sequence shown here is derived from an EMBL/GenBank/DDBJ whole genome shotgun (WGS) entry which is preliminary data.</text>
</comment>
<dbReference type="Gene3D" id="3.40.50.720">
    <property type="entry name" value="NAD(P)-binding Rossmann-like Domain"/>
    <property type="match status" value="1"/>
</dbReference>
<dbReference type="SUPFAM" id="SSF47336">
    <property type="entry name" value="ACP-like"/>
    <property type="match status" value="1"/>
</dbReference>
<dbReference type="SMART" id="SM00822">
    <property type="entry name" value="PKS_KR"/>
    <property type="match status" value="1"/>
</dbReference>
<keyword evidence="6" id="KW-0511">Multifunctional enzyme</keyword>
<dbReference type="SUPFAM" id="SSF55048">
    <property type="entry name" value="Probable ACP-binding domain of malonyl-CoA ACP transacylase"/>
    <property type="match status" value="1"/>
</dbReference>
<dbReference type="InterPro" id="IPR001227">
    <property type="entry name" value="Ac_transferase_dom_sf"/>
</dbReference>
<dbReference type="Gene3D" id="3.90.180.10">
    <property type="entry name" value="Medium-chain alcohol dehydrogenases, catalytic domain"/>
    <property type="match status" value="1"/>
</dbReference>
<dbReference type="GO" id="GO:0004315">
    <property type="term" value="F:3-oxoacyl-[acyl-carrier-protein] synthase activity"/>
    <property type="evidence" value="ECO:0007669"/>
    <property type="project" value="InterPro"/>
</dbReference>
<dbReference type="InterPro" id="IPR016036">
    <property type="entry name" value="Malonyl_transacylase_ACP-bd"/>
</dbReference>
<dbReference type="Pfam" id="PF08659">
    <property type="entry name" value="KR"/>
    <property type="match status" value="1"/>
</dbReference>
<dbReference type="InterPro" id="IPR016035">
    <property type="entry name" value="Acyl_Trfase/lysoPLipase"/>
</dbReference>
<evidence type="ECO:0000256" key="8">
    <source>
        <dbReference type="PROSITE-ProRule" id="PRU01363"/>
    </source>
</evidence>
<dbReference type="Gene3D" id="3.40.47.10">
    <property type="match status" value="1"/>
</dbReference>
<dbReference type="InterPro" id="IPR020843">
    <property type="entry name" value="ER"/>
</dbReference>
<organism evidence="13 14">
    <name type="scientific">Parachaetomium inaequale</name>
    <dbReference type="NCBI Taxonomy" id="2588326"/>
    <lineage>
        <taxon>Eukaryota</taxon>
        <taxon>Fungi</taxon>
        <taxon>Dikarya</taxon>
        <taxon>Ascomycota</taxon>
        <taxon>Pezizomycotina</taxon>
        <taxon>Sordariomycetes</taxon>
        <taxon>Sordariomycetidae</taxon>
        <taxon>Sordariales</taxon>
        <taxon>Chaetomiaceae</taxon>
        <taxon>Parachaetomium</taxon>
    </lineage>
</organism>
<dbReference type="PROSITE" id="PS00012">
    <property type="entry name" value="PHOSPHOPANTETHEINE"/>
    <property type="match status" value="1"/>
</dbReference>
<sequence length="2564" mass="277926">MAIPSKAPIRNGFHAVKANAAATPDHTPSARGAIPEPIAICGMGLRLPGGIQNGEDFWQLLINGRDARSEIPASRYAIDGFDASLSGQGAIHTRHGYFLDDDLTRLDTSFFSMSKTEIERCDPQQRLLLEVVRECFEDAGEVNYRGQPIGCYVGTFGQDWFEMATKDIQSMGTYAMMGCNDLVLANRVSYEFDLRGPSLVVKTGCSASLVALHDACRALQSGDASAAVVCGTSLITAPTTTAMFFNEGIGSPDASCKTFDAAANGFARAEGITSIYIKRLDDAMRDGNPIRAVIRNTGSNSDGRSQGLMCPSAVAHEALMRKVYQQAHLNPAETAFVECHGTGTPIGDPIETRAVGNVFGDSGVYIGSVKPNVGHSEGCSGLTSLIKAVLALEHSTIPPNIKFLKPNPKIPFLEKKLTVPLQPTPFPQGRAERISVNSFGIGGSNAHAILDSSSQYLQGRSLTMNGVNGVNGINGTHSTNGVNGINTVSRRELLLFSANSPASLSRQMDAFQEYTAQHPDRAKDAAYTLALRREQLPHRAFAIFHDGRVLETSAQAKVPASSPTINMVFSGQGAQWPRMGRELLLTSPLFRRDIIRMDEILQGLRIPPKWSIIDELLKPEETSQINRAGLAQPLSTALQIALVRELQRLDITPTAVVGHSSGEIAAAYAAGYITLEYAMTLAYYRGYVSSYGNAALSGGMMAAVGLGAAEVSQFLQPGVCVACENSPSSTTISGDGKAVQRTLASIQLEYPDVLARPLKVDMAYHSYHMAALAAEYLDLLNGEDNLSPWNGNEESAGAVFFSSVTTKPIKDATPLSSPYYWVINLVSPVRFGGAVSNLLAHNSNTGSPSIMLEIGPHSALAGPLRQICEAASQACNYIPSQVRGKDSAASLLSALGKLYQEAVPVNWKSLFPEDSKALAGLPTYPWDHSAGPFWYENRLSKAWRTRRFPQHCLLGIRVVESPDTAPQWRNVLGLEHVPWLSDHKVRQDVVFPFAGYVSMAGEAVRQATGCDTGYRLRHVVARTALVLTEAEPVEMMTTLRPQRLTDTDDSAWFDFVIASYTGSAWVKHCEGQAMALERAPSPTVTSQVEPLSRLVANPRFYDAVARAGLRFGPEFQRLADISASVTEGVAQAKVVQPSTETSQPFPGPLHPASIDACIQLLLVANVRGICRNLRQLVVPTLIENIEISHGSDNMHIRAVSPAQGLESANVECVTDDNRVSLRMSGLQVTPLDNDSEAPTHDPLDVHAAARLEWLPDFDFAPVTDLIKPPVRNKTERELHEILTLLCILESADKLSPLTPSQPHLTKYRAWLTHQITQATSDACPLIPNVASYTILPPHSRRELIDSTYAQLLALPGSTHAASRGIKRISDHADSIFSGERDTLDLLMQDDLLTELYNEDGFEYGAFVRLLAHTRPDLRVLEVGAGTGGTTELILRHLHLDGGDGDGMPGYKEYMFTDISAGFFPQARERFGWAPNMAFQALDISRDAVAQGFAAGSYDLVVAPNVVHATPCLRETLANLRALLKEDGMLLMTEVATVSRMPTFIFGNFVGWWLGEEDGRVWEPYVQPERWDEELKAAGFSGVDAVVADGETPWQRCMVMVSRPRAAEAKALDRKVTVLCQNPGDGPAASLISGLGDEGWEVTPCRMGEFPPAGQDIISCVDLETRFFDLGMLTEGDFSAFQALLRHLKDKDHRILWLTPPFQVKCHDPRGAQTLGVMRTIRAELGLPLFTLELDYEREAPHAARLIADIFTKKVQLSQDGDILNADREFALDNGTLHVGRYRPFNLTHEQTLPTSITTPSQKPPETETTTTKTLRIPRPGNLSTLTWTTSPLPPTLPPDHVRVKIHSAALNFRDILLATGALSSPSFSSELELGLEASGTITHAAASVSTKFHPGDRVILLSPTSTLTTSLVVPASLVVRIPDGMPLAAAAAAPVCYATVIHALLEVGRLRPGMSVLVHSACGGVGLAAMEVCRAVGGVSVYATVGSEEKVGELVTRYPGMVDRGRVFSSRDGGFREGVMRETGGRGVDVVLNSLSGELLHASWGCVAKYGVMVELGKRDLVGAGRLDMAPFLANRTYAGVDLHQYLCERPERVGELLVKYVGMYEQGLLRLPDPVSYFQVEDVEQAFRHLQNGAHIGKVVVTMPDDPSSIKSLPPTRSVTLDPEATYLVVGSKGLGGSMATWLVEQGARHLTLFSRSAGVGPESKALLGELRAMGCSVTAVAGSVERKEDVDAAVSSSGKPVKGVFQLAMVVNDAPILNMKYSEWNGTIGPKVRGTWNLHEALAGQPLDFFWMASSIVTVMDEPGQVNYSAGCVFLEAFCQYRHSLGFPATVLNICPVEGLGYIADNPHARRNMKAQGIYLLGEAEFLDFVQLNLLQGGVRSGGERDDEPAAVGTAGWENPSQVVMGVRSGSQLHLDDANNRTNWRRDRRMGRYHNVRADGEDRPSSSATDRLALFLDRVLAAGGAEANSLLREPENIAFLGREIGKKIYELILKPVDDDEEVDTRLTLAQIGLDSLMAIELRRWLRRVFGIVISVLEIMGSGSLIQLGGVVGGKLAERLGKE</sequence>
<dbReference type="CDD" id="cd02440">
    <property type="entry name" value="AdoMet_MTases"/>
    <property type="match status" value="1"/>
</dbReference>
<dbReference type="SUPFAM" id="SSF53335">
    <property type="entry name" value="S-adenosyl-L-methionine-dependent methyltransferases"/>
    <property type="match status" value="1"/>
</dbReference>
<dbReference type="EMBL" id="MU854576">
    <property type="protein sequence ID" value="KAK4032775.1"/>
    <property type="molecule type" value="Genomic_DNA"/>
</dbReference>
<dbReference type="CDD" id="cd00833">
    <property type="entry name" value="PKS"/>
    <property type="match status" value="1"/>
</dbReference>
<feature type="active site" description="Proton acceptor; for dehydratase activity" evidence="8">
    <location>
        <position position="983"/>
    </location>
</feature>
<evidence type="ECO:0000259" key="10">
    <source>
        <dbReference type="PROSITE" id="PS50075"/>
    </source>
</evidence>
<dbReference type="Pfam" id="PF16197">
    <property type="entry name" value="KAsynt_C_assoc"/>
    <property type="match status" value="1"/>
</dbReference>
<dbReference type="GO" id="GO:0044550">
    <property type="term" value="P:secondary metabolite biosynthetic process"/>
    <property type="evidence" value="ECO:0007669"/>
    <property type="project" value="TreeGrafter"/>
</dbReference>
<evidence type="ECO:0000256" key="5">
    <source>
        <dbReference type="ARBA" id="ARBA00023002"/>
    </source>
</evidence>
<dbReference type="Gene3D" id="3.40.366.10">
    <property type="entry name" value="Malonyl-Coenzyme A Acyl Carrier Protein, domain 2"/>
    <property type="match status" value="1"/>
</dbReference>
<dbReference type="InterPro" id="IPR014030">
    <property type="entry name" value="Ketoacyl_synth_N"/>
</dbReference>
<evidence type="ECO:0000259" key="11">
    <source>
        <dbReference type="PROSITE" id="PS52004"/>
    </source>
</evidence>
<dbReference type="GO" id="GO:0031177">
    <property type="term" value="F:phosphopantetheine binding"/>
    <property type="evidence" value="ECO:0007669"/>
    <property type="project" value="InterPro"/>
</dbReference>
<keyword evidence="14" id="KW-1185">Reference proteome</keyword>
<dbReference type="Pfam" id="PF13602">
    <property type="entry name" value="ADH_zinc_N_2"/>
    <property type="match status" value="1"/>
</dbReference>
<dbReference type="InterPro" id="IPR018201">
    <property type="entry name" value="Ketoacyl_synth_AS"/>
</dbReference>
<dbReference type="InterPro" id="IPR032821">
    <property type="entry name" value="PKS_assoc"/>
</dbReference>
<dbReference type="PROSITE" id="PS52004">
    <property type="entry name" value="KS3_2"/>
    <property type="match status" value="1"/>
</dbReference>
<dbReference type="InterPro" id="IPR013217">
    <property type="entry name" value="Methyltransf_12"/>
</dbReference>
<dbReference type="SMART" id="SM00826">
    <property type="entry name" value="PKS_DH"/>
    <property type="match status" value="1"/>
</dbReference>
<dbReference type="Gene3D" id="3.30.70.3290">
    <property type="match status" value="1"/>
</dbReference>
<keyword evidence="1" id="KW-0596">Phosphopantetheine</keyword>
<dbReference type="SUPFAM" id="SSF51735">
    <property type="entry name" value="NAD(P)-binding Rossmann-fold domains"/>
    <property type="match status" value="2"/>
</dbReference>
<dbReference type="InterPro" id="IPR029063">
    <property type="entry name" value="SAM-dependent_MTases_sf"/>
</dbReference>
<protein>
    <submittedName>
        <fullName evidence="13">Polyketide synthase</fullName>
    </submittedName>
</protein>
<feature type="domain" description="PKS/mFAS DH" evidence="12">
    <location>
        <begin position="951"/>
        <end position="1237"/>
    </location>
</feature>
<dbReference type="PANTHER" id="PTHR43775:SF46">
    <property type="entry name" value="FUMIGERMIN SYNTHASE"/>
    <property type="match status" value="1"/>
</dbReference>
<dbReference type="CDD" id="cd05195">
    <property type="entry name" value="enoyl_red"/>
    <property type="match status" value="1"/>
</dbReference>
<dbReference type="InterPro" id="IPR049552">
    <property type="entry name" value="PKS_DH_N"/>
</dbReference>
<dbReference type="GO" id="GO:0016491">
    <property type="term" value="F:oxidoreductase activity"/>
    <property type="evidence" value="ECO:0007669"/>
    <property type="project" value="UniProtKB-KW"/>
</dbReference>
<gene>
    <name evidence="13" type="ORF">C8A01DRAFT_40776</name>
</gene>
<evidence type="ECO:0000256" key="4">
    <source>
        <dbReference type="ARBA" id="ARBA00022857"/>
    </source>
</evidence>
<dbReference type="InterPro" id="IPR020806">
    <property type="entry name" value="PKS_PP-bd"/>
</dbReference>
<dbReference type="InterPro" id="IPR042104">
    <property type="entry name" value="PKS_dehydratase_sf"/>
</dbReference>
<evidence type="ECO:0000256" key="3">
    <source>
        <dbReference type="ARBA" id="ARBA00022679"/>
    </source>
</evidence>
<dbReference type="SMART" id="SM00823">
    <property type="entry name" value="PKS_PP"/>
    <property type="match status" value="1"/>
</dbReference>
<evidence type="ECO:0000259" key="12">
    <source>
        <dbReference type="PROSITE" id="PS52019"/>
    </source>
</evidence>
<dbReference type="Gene3D" id="3.10.129.110">
    <property type="entry name" value="Polyketide synthase dehydratase"/>
    <property type="match status" value="1"/>
</dbReference>
<dbReference type="PANTHER" id="PTHR43775">
    <property type="entry name" value="FATTY ACID SYNTHASE"/>
    <property type="match status" value="1"/>
</dbReference>
<feature type="region of interest" description="Disordered" evidence="9">
    <location>
        <begin position="1793"/>
        <end position="1812"/>
    </location>
</feature>
<dbReference type="Pfam" id="PF21089">
    <property type="entry name" value="PKS_DH_N"/>
    <property type="match status" value="1"/>
</dbReference>
<keyword evidence="4" id="KW-0521">NADP</keyword>
<dbReference type="Proteomes" id="UP001303115">
    <property type="component" value="Unassembled WGS sequence"/>
</dbReference>
<dbReference type="InterPro" id="IPR016039">
    <property type="entry name" value="Thiolase-like"/>
</dbReference>
<proteinExistence type="predicted"/>
<dbReference type="Pfam" id="PF00109">
    <property type="entry name" value="ketoacyl-synt"/>
    <property type="match status" value="1"/>
</dbReference>
<keyword evidence="3" id="KW-0808">Transferase</keyword>
<keyword evidence="2" id="KW-0597">Phosphoprotein</keyword>
<dbReference type="InterPro" id="IPR057326">
    <property type="entry name" value="KR_dom"/>
</dbReference>
<dbReference type="InterPro" id="IPR049551">
    <property type="entry name" value="PKS_DH_C"/>
</dbReference>
<keyword evidence="7" id="KW-0012">Acyltransferase</keyword>
<dbReference type="InterPro" id="IPR020841">
    <property type="entry name" value="PKS_Beta-ketoAc_synthase_dom"/>
</dbReference>
<feature type="region of interest" description="N-terminal hotdog fold" evidence="8">
    <location>
        <begin position="951"/>
        <end position="1080"/>
    </location>
</feature>
<dbReference type="InterPro" id="IPR036736">
    <property type="entry name" value="ACP-like_sf"/>
</dbReference>
<dbReference type="SUPFAM" id="SSF52151">
    <property type="entry name" value="FabD/lysophospholipase-like"/>
    <property type="match status" value="1"/>
</dbReference>
<dbReference type="Pfam" id="PF00550">
    <property type="entry name" value="PP-binding"/>
    <property type="match status" value="1"/>
</dbReference>
<dbReference type="InterPro" id="IPR013154">
    <property type="entry name" value="ADH-like_N"/>
</dbReference>
<dbReference type="SMART" id="SM00827">
    <property type="entry name" value="PKS_AT"/>
    <property type="match status" value="1"/>
</dbReference>
<evidence type="ECO:0000256" key="9">
    <source>
        <dbReference type="SAM" id="MobiDB-lite"/>
    </source>
</evidence>
<dbReference type="Pfam" id="PF08242">
    <property type="entry name" value="Methyltransf_12"/>
    <property type="match status" value="1"/>
</dbReference>
<dbReference type="InterPro" id="IPR009081">
    <property type="entry name" value="PP-bd_ACP"/>
</dbReference>
<evidence type="ECO:0000256" key="2">
    <source>
        <dbReference type="ARBA" id="ARBA00022553"/>
    </source>
</evidence>
<evidence type="ECO:0000313" key="13">
    <source>
        <dbReference type="EMBL" id="KAK4032775.1"/>
    </source>
</evidence>
<dbReference type="InterPro" id="IPR049900">
    <property type="entry name" value="PKS_mFAS_DH"/>
</dbReference>
<accession>A0AAN6SMP3</accession>
<dbReference type="InterPro" id="IPR014043">
    <property type="entry name" value="Acyl_transferase_dom"/>
</dbReference>
<evidence type="ECO:0000256" key="7">
    <source>
        <dbReference type="ARBA" id="ARBA00023315"/>
    </source>
</evidence>
<dbReference type="InterPro" id="IPR014031">
    <property type="entry name" value="Ketoacyl_synth_C"/>
</dbReference>
<dbReference type="GO" id="GO:0004312">
    <property type="term" value="F:fatty acid synthase activity"/>
    <property type="evidence" value="ECO:0007669"/>
    <property type="project" value="TreeGrafter"/>
</dbReference>
<dbReference type="SMART" id="SM00829">
    <property type="entry name" value="PKS_ER"/>
    <property type="match status" value="1"/>
</dbReference>
<dbReference type="InterPro" id="IPR036291">
    <property type="entry name" value="NAD(P)-bd_dom_sf"/>
</dbReference>
<dbReference type="Pfam" id="PF02801">
    <property type="entry name" value="Ketoacyl-synt_C"/>
    <property type="match status" value="1"/>
</dbReference>
<dbReference type="SUPFAM" id="SSF50129">
    <property type="entry name" value="GroES-like"/>
    <property type="match status" value="1"/>
</dbReference>
<dbReference type="Gene3D" id="1.10.1200.10">
    <property type="entry name" value="ACP-like"/>
    <property type="match status" value="1"/>
</dbReference>
<dbReference type="InterPro" id="IPR050091">
    <property type="entry name" value="PKS_NRPS_Biosynth_Enz"/>
</dbReference>
<keyword evidence="5" id="KW-0560">Oxidoreductase</keyword>
<dbReference type="PROSITE" id="PS52019">
    <property type="entry name" value="PKS_MFAS_DH"/>
    <property type="match status" value="1"/>
</dbReference>
<feature type="active site" description="Proton donor; for dehydratase activity" evidence="8">
    <location>
        <position position="1155"/>
    </location>
</feature>
<evidence type="ECO:0000256" key="1">
    <source>
        <dbReference type="ARBA" id="ARBA00022450"/>
    </source>
</evidence>
<dbReference type="Pfam" id="PF14765">
    <property type="entry name" value="PS-DH"/>
    <property type="match status" value="1"/>
</dbReference>
<dbReference type="PROSITE" id="PS50075">
    <property type="entry name" value="CARRIER"/>
    <property type="match status" value="1"/>
</dbReference>
<dbReference type="SUPFAM" id="SSF53901">
    <property type="entry name" value="Thiolase-like"/>
    <property type="match status" value="1"/>
</dbReference>
<reference evidence="14" key="1">
    <citation type="journal article" date="2023" name="Mol. Phylogenet. Evol.">
        <title>Genome-scale phylogeny and comparative genomics of the fungal order Sordariales.</title>
        <authorList>
            <person name="Hensen N."/>
            <person name="Bonometti L."/>
            <person name="Westerberg I."/>
            <person name="Brannstrom I.O."/>
            <person name="Guillou S."/>
            <person name="Cros-Aarteil S."/>
            <person name="Calhoun S."/>
            <person name="Haridas S."/>
            <person name="Kuo A."/>
            <person name="Mondo S."/>
            <person name="Pangilinan J."/>
            <person name="Riley R."/>
            <person name="LaButti K."/>
            <person name="Andreopoulos B."/>
            <person name="Lipzen A."/>
            <person name="Chen C."/>
            <person name="Yan M."/>
            <person name="Daum C."/>
            <person name="Ng V."/>
            <person name="Clum A."/>
            <person name="Steindorff A."/>
            <person name="Ohm R.A."/>
            <person name="Martin F."/>
            <person name="Silar P."/>
            <person name="Natvig D.O."/>
            <person name="Lalanne C."/>
            <person name="Gautier V."/>
            <person name="Ament-Velasquez S.L."/>
            <person name="Kruys A."/>
            <person name="Hutchinson M.I."/>
            <person name="Powell A.J."/>
            <person name="Barry K."/>
            <person name="Miller A.N."/>
            <person name="Grigoriev I.V."/>
            <person name="Debuchy R."/>
            <person name="Gladieux P."/>
            <person name="Hiltunen Thoren M."/>
            <person name="Johannesson H."/>
        </authorList>
    </citation>
    <scope>NUCLEOTIDE SEQUENCE [LARGE SCALE GENOMIC DNA]</scope>
    <source>
        <strain evidence="14">CBS 284.82</strain>
    </source>
</reference>
<dbReference type="Pfam" id="PF00698">
    <property type="entry name" value="Acyl_transf_1"/>
    <property type="match status" value="1"/>
</dbReference>
<name>A0AAN6SMP3_9PEZI</name>
<evidence type="ECO:0000313" key="14">
    <source>
        <dbReference type="Proteomes" id="UP001303115"/>
    </source>
</evidence>
<feature type="domain" description="Ketosynthase family 3 (KS3)" evidence="11">
    <location>
        <begin position="35"/>
        <end position="452"/>
    </location>
</feature>
<evidence type="ECO:0000256" key="6">
    <source>
        <dbReference type="ARBA" id="ARBA00023268"/>
    </source>
</evidence>
<dbReference type="InterPro" id="IPR020807">
    <property type="entry name" value="PKS_DH"/>
</dbReference>
<dbReference type="Pfam" id="PF08240">
    <property type="entry name" value="ADH_N"/>
    <property type="match status" value="1"/>
</dbReference>
<feature type="domain" description="Carrier" evidence="10">
    <location>
        <begin position="2481"/>
        <end position="2557"/>
    </location>
</feature>
<feature type="region of interest" description="C-terminal hotdog fold" evidence="8">
    <location>
        <begin position="1092"/>
        <end position="1237"/>
    </location>
</feature>
<dbReference type="PROSITE" id="PS00606">
    <property type="entry name" value="KS3_1"/>
    <property type="match status" value="1"/>
</dbReference>